<protein>
    <submittedName>
        <fullName evidence="1">Uncharacterized protein</fullName>
    </submittedName>
</protein>
<sequence>MESLSHQRGCTSLIHAKNLSFYVGHSSASRVDVGERPVLGLPIDTNWKWFSLYLSFPVRVPEKLEQCTTKMTNRFCMKLSRKMERIYSHLSYLEFLPQLYSGRILIVRIKCPY</sequence>
<gene>
    <name evidence="1" type="ORF">MARPO_0008s0252</name>
</gene>
<dbReference type="Proteomes" id="UP000244005">
    <property type="component" value="Unassembled WGS sequence"/>
</dbReference>
<dbReference type="AlphaFoldDB" id="A0A2R6XN36"/>
<evidence type="ECO:0000313" key="1">
    <source>
        <dbReference type="EMBL" id="PTQ47507.1"/>
    </source>
</evidence>
<evidence type="ECO:0000313" key="2">
    <source>
        <dbReference type="Proteomes" id="UP000244005"/>
    </source>
</evidence>
<reference evidence="2" key="1">
    <citation type="journal article" date="2017" name="Cell">
        <title>Insights into land plant evolution garnered from the Marchantia polymorpha genome.</title>
        <authorList>
            <person name="Bowman J.L."/>
            <person name="Kohchi T."/>
            <person name="Yamato K.T."/>
            <person name="Jenkins J."/>
            <person name="Shu S."/>
            <person name="Ishizaki K."/>
            <person name="Yamaoka S."/>
            <person name="Nishihama R."/>
            <person name="Nakamura Y."/>
            <person name="Berger F."/>
            <person name="Adam C."/>
            <person name="Aki S.S."/>
            <person name="Althoff F."/>
            <person name="Araki T."/>
            <person name="Arteaga-Vazquez M.A."/>
            <person name="Balasubrmanian S."/>
            <person name="Barry K."/>
            <person name="Bauer D."/>
            <person name="Boehm C.R."/>
            <person name="Briginshaw L."/>
            <person name="Caballero-Perez J."/>
            <person name="Catarino B."/>
            <person name="Chen F."/>
            <person name="Chiyoda S."/>
            <person name="Chovatia M."/>
            <person name="Davies K.M."/>
            <person name="Delmans M."/>
            <person name="Demura T."/>
            <person name="Dierschke T."/>
            <person name="Dolan L."/>
            <person name="Dorantes-Acosta A.E."/>
            <person name="Eklund D.M."/>
            <person name="Florent S.N."/>
            <person name="Flores-Sandoval E."/>
            <person name="Fujiyama A."/>
            <person name="Fukuzawa H."/>
            <person name="Galik B."/>
            <person name="Grimanelli D."/>
            <person name="Grimwood J."/>
            <person name="Grossniklaus U."/>
            <person name="Hamada T."/>
            <person name="Haseloff J."/>
            <person name="Hetherington A.J."/>
            <person name="Higo A."/>
            <person name="Hirakawa Y."/>
            <person name="Hundley H.N."/>
            <person name="Ikeda Y."/>
            <person name="Inoue K."/>
            <person name="Inoue S.I."/>
            <person name="Ishida S."/>
            <person name="Jia Q."/>
            <person name="Kakita M."/>
            <person name="Kanazawa T."/>
            <person name="Kawai Y."/>
            <person name="Kawashima T."/>
            <person name="Kennedy M."/>
            <person name="Kinose K."/>
            <person name="Kinoshita T."/>
            <person name="Kohara Y."/>
            <person name="Koide E."/>
            <person name="Komatsu K."/>
            <person name="Kopischke S."/>
            <person name="Kubo M."/>
            <person name="Kyozuka J."/>
            <person name="Lagercrantz U."/>
            <person name="Lin S.S."/>
            <person name="Lindquist E."/>
            <person name="Lipzen A.M."/>
            <person name="Lu C.W."/>
            <person name="De Luna E."/>
            <person name="Martienssen R.A."/>
            <person name="Minamino N."/>
            <person name="Mizutani M."/>
            <person name="Mizutani M."/>
            <person name="Mochizuki N."/>
            <person name="Monte I."/>
            <person name="Mosher R."/>
            <person name="Nagasaki H."/>
            <person name="Nakagami H."/>
            <person name="Naramoto S."/>
            <person name="Nishitani K."/>
            <person name="Ohtani M."/>
            <person name="Okamoto T."/>
            <person name="Okumura M."/>
            <person name="Phillips J."/>
            <person name="Pollak B."/>
            <person name="Reinders A."/>
            <person name="Rovekamp M."/>
            <person name="Sano R."/>
            <person name="Sawa S."/>
            <person name="Schmid M.W."/>
            <person name="Shirakawa M."/>
            <person name="Solano R."/>
            <person name="Spunde A."/>
            <person name="Suetsugu N."/>
            <person name="Sugano S."/>
            <person name="Sugiyama A."/>
            <person name="Sun R."/>
            <person name="Suzuki Y."/>
            <person name="Takenaka M."/>
            <person name="Takezawa D."/>
            <person name="Tomogane H."/>
            <person name="Tsuzuki M."/>
            <person name="Ueda T."/>
            <person name="Umeda M."/>
            <person name="Ward J.M."/>
            <person name="Watanabe Y."/>
            <person name="Yazaki K."/>
            <person name="Yokoyama R."/>
            <person name="Yoshitake Y."/>
            <person name="Yotsui I."/>
            <person name="Zachgo S."/>
            <person name="Schmutz J."/>
        </authorList>
    </citation>
    <scope>NUCLEOTIDE SEQUENCE [LARGE SCALE GENOMIC DNA]</scope>
    <source>
        <strain evidence="2">Tak-1</strain>
    </source>
</reference>
<keyword evidence="2" id="KW-1185">Reference proteome</keyword>
<proteinExistence type="predicted"/>
<accession>A0A2R6XN36</accession>
<dbReference type="EMBL" id="KZ772680">
    <property type="protein sequence ID" value="PTQ47507.1"/>
    <property type="molecule type" value="Genomic_DNA"/>
</dbReference>
<dbReference type="Gramene" id="Mp8g09690.1">
    <property type="protein sequence ID" value="Mp8g09690.1.cds"/>
    <property type="gene ID" value="Mp8g09690"/>
</dbReference>
<name>A0A2R6XN36_MARPO</name>
<organism evidence="1 2">
    <name type="scientific">Marchantia polymorpha</name>
    <name type="common">Common liverwort</name>
    <name type="synonym">Marchantia aquatica</name>
    <dbReference type="NCBI Taxonomy" id="3197"/>
    <lineage>
        <taxon>Eukaryota</taxon>
        <taxon>Viridiplantae</taxon>
        <taxon>Streptophyta</taxon>
        <taxon>Embryophyta</taxon>
        <taxon>Marchantiophyta</taxon>
        <taxon>Marchantiopsida</taxon>
        <taxon>Marchantiidae</taxon>
        <taxon>Marchantiales</taxon>
        <taxon>Marchantiaceae</taxon>
        <taxon>Marchantia</taxon>
    </lineage>
</organism>